<evidence type="ECO:0000256" key="4">
    <source>
        <dbReference type="ARBA" id="ARBA00023125"/>
    </source>
</evidence>
<dbReference type="GO" id="GO:0000156">
    <property type="term" value="F:phosphorelay response regulator activity"/>
    <property type="evidence" value="ECO:0007669"/>
    <property type="project" value="TreeGrafter"/>
</dbReference>
<dbReference type="GO" id="GO:0005829">
    <property type="term" value="C:cytosol"/>
    <property type="evidence" value="ECO:0007669"/>
    <property type="project" value="TreeGrafter"/>
</dbReference>
<dbReference type="GO" id="GO:0000976">
    <property type="term" value="F:transcription cis-regulatory region binding"/>
    <property type="evidence" value="ECO:0007669"/>
    <property type="project" value="TreeGrafter"/>
</dbReference>
<evidence type="ECO:0000259" key="8">
    <source>
        <dbReference type="PROSITE" id="PS50110"/>
    </source>
</evidence>
<gene>
    <name evidence="9" type="ORF">PUP29_07485</name>
</gene>
<dbReference type="GO" id="GO:0042173">
    <property type="term" value="P:regulation of sporulation resulting in formation of a cellular spore"/>
    <property type="evidence" value="ECO:0007669"/>
    <property type="project" value="InterPro"/>
</dbReference>
<evidence type="ECO:0000256" key="3">
    <source>
        <dbReference type="ARBA" id="ARBA00023015"/>
    </source>
</evidence>
<feature type="domain" description="Response regulatory" evidence="8">
    <location>
        <begin position="10"/>
        <end position="125"/>
    </location>
</feature>
<dbReference type="Pfam" id="PF08769">
    <property type="entry name" value="Spo0A_C"/>
    <property type="match status" value="1"/>
</dbReference>
<proteinExistence type="predicted"/>
<evidence type="ECO:0000256" key="6">
    <source>
        <dbReference type="ARBA" id="ARBA00024867"/>
    </source>
</evidence>
<dbReference type="PANTHER" id="PTHR48111:SF4">
    <property type="entry name" value="DNA-BINDING DUAL TRANSCRIPTIONAL REGULATOR OMPR"/>
    <property type="match status" value="1"/>
</dbReference>
<dbReference type="InterPro" id="IPR039420">
    <property type="entry name" value="WalR-like"/>
</dbReference>
<dbReference type="GO" id="GO:0003743">
    <property type="term" value="F:translation initiation factor activity"/>
    <property type="evidence" value="ECO:0007669"/>
    <property type="project" value="UniProtKB-KW"/>
</dbReference>
<dbReference type="InterPro" id="IPR011006">
    <property type="entry name" value="CheY-like_superfamily"/>
</dbReference>
<comment type="function">
    <text evidence="6">May play the central regulatory role in sporulation. It may be an element of the effector pathway responsible for the activation of sporulation genes in response to nutritional stress. Spo0A may act in concert with spo0H (a sigma factor) to control the expression of some genes that are critical to the sporulation process.</text>
</comment>
<dbReference type="GO" id="GO:0003700">
    <property type="term" value="F:DNA-binding transcription factor activity"/>
    <property type="evidence" value="ECO:0007669"/>
    <property type="project" value="InterPro"/>
</dbReference>
<dbReference type="InterPro" id="IPR001789">
    <property type="entry name" value="Sig_transdc_resp-reg_receiver"/>
</dbReference>
<reference evidence="9" key="1">
    <citation type="submission" date="2023-02" db="EMBL/GenBank/DDBJ databases">
        <title>Gut commensal Christensenella minuta modulates host metabolism via a new class of secondary bile acids.</title>
        <authorList>
            <person name="Liu C."/>
        </authorList>
    </citation>
    <scope>NUCLEOTIDE SEQUENCE</scope>
    <source>
        <strain evidence="9">CA70</strain>
    </source>
</reference>
<organism evidence="9">
    <name type="scientific">Christensenella massiliensis</name>
    <dbReference type="NCBI Taxonomy" id="1805714"/>
    <lineage>
        <taxon>Bacteria</taxon>
        <taxon>Bacillati</taxon>
        <taxon>Bacillota</taxon>
        <taxon>Clostridia</taxon>
        <taxon>Christensenellales</taxon>
        <taxon>Christensenellaceae</taxon>
        <taxon>Christensenella</taxon>
    </lineage>
</organism>
<keyword evidence="9" id="KW-0396">Initiation factor</keyword>
<accession>A0AAU8A5E3</accession>
<keyword evidence="2 7" id="KW-0597">Phosphoprotein</keyword>
<dbReference type="Gene3D" id="1.10.10.10">
    <property type="entry name" value="Winged helix-like DNA-binding domain superfamily/Winged helix DNA-binding domain"/>
    <property type="match status" value="1"/>
</dbReference>
<dbReference type="PANTHER" id="PTHR48111">
    <property type="entry name" value="REGULATOR OF RPOS"/>
    <property type="match status" value="1"/>
</dbReference>
<dbReference type="SUPFAM" id="SSF52172">
    <property type="entry name" value="CheY-like"/>
    <property type="match status" value="1"/>
</dbReference>
<keyword evidence="5" id="KW-0804">Transcription</keyword>
<keyword evidence="3" id="KW-0805">Transcription regulation</keyword>
<evidence type="ECO:0000313" key="9">
    <source>
        <dbReference type="EMBL" id="XCC61373.1"/>
    </source>
</evidence>
<dbReference type="Pfam" id="PF00072">
    <property type="entry name" value="Response_reg"/>
    <property type="match status" value="1"/>
</dbReference>
<evidence type="ECO:0000256" key="5">
    <source>
        <dbReference type="ARBA" id="ARBA00023163"/>
    </source>
</evidence>
<protein>
    <recommendedName>
        <fullName evidence="1">Stage 0 sporulation protein A homolog</fullName>
    </recommendedName>
</protein>
<dbReference type="AlphaFoldDB" id="A0AAU8A5E3"/>
<dbReference type="GO" id="GO:0032993">
    <property type="term" value="C:protein-DNA complex"/>
    <property type="evidence" value="ECO:0007669"/>
    <property type="project" value="TreeGrafter"/>
</dbReference>
<evidence type="ECO:0000256" key="2">
    <source>
        <dbReference type="ARBA" id="ARBA00022553"/>
    </source>
</evidence>
<evidence type="ECO:0000256" key="7">
    <source>
        <dbReference type="PROSITE-ProRule" id="PRU00169"/>
    </source>
</evidence>
<dbReference type="SUPFAM" id="SSF46894">
    <property type="entry name" value="C-terminal effector domain of the bipartite response regulators"/>
    <property type="match status" value="1"/>
</dbReference>
<dbReference type="RefSeq" id="WP_353422877.1">
    <property type="nucleotide sequence ID" value="NZ_CP117826.1"/>
</dbReference>
<dbReference type="PROSITE" id="PS50110">
    <property type="entry name" value="RESPONSE_REGULATORY"/>
    <property type="match status" value="1"/>
</dbReference>
<dbReference type="SMART" id="SM00448">
    <property type="entry name" value="REC"/>
    <property type="match status" value="1"/>
</dbReference>
<dbReference type="Gene3D" id="3.40.50.2300">
    <property type="match status" value="1"/>
</dbReference>
<keyword evidence="9" id="KW-0648">Protein biosynthesis</keyword>
<dbReference type="InterPro" id="IPR016032">
    <property type="entry name" value="Sig_transdc_resp-reg_C-effctor"/>
</dbReference>
<sequence>MKEMKWEKIAILLIDDDARQAEEMKRFLVRQEEVRRVDCACCVREAAEYCALEAYDIAVLDLIMPGEDGFSFLEHTAGQKAPGSIVVSAVSSEDVIRKAFSKGAKYYMVKPFQKEILYRRIWDVLRLCSGEEAQAEAAGGAGMEQRITELFLRMGVPPHLKGYQYLKEAVKLTLADRMIIYSITKELYPKIAAAFGVTTTKVELAIRHTVEVMYDRDGMRRMKEALGLPADAHSQKPTNGELIALIADWILSGTNE</sequence>
<feature type="modified residue" description="4-aspartylphosphate" evidence="7">
    <location>
        <position position="61"/>
    </location>
</feature>
<dbReference type="CDD" id="cd00156">
    <property type="entry name" value="REC"/>
    <property type="match status" value="1"/>
</dbReference>
<dbReference type="GO" id="GO:0005509">
    <property type="term" value="F:calcium ion binding"/>
    <property type="evidence" value="ECO:0007669"/>
    <property type="project" value="InterPro"/>
</dbReference>
<dbReference type="EMBL" id="CP117826">
    <property type="protein sequence ID" value="XCC61373.1"/>
    <property type="molecule type" value="Genomic_DNA"/>
</dbReference>
<evidence type="ECO:0000256" key="1">
    <source>
        <dbReference type="ARBA" id="ARBA00018672"/>
    </source>
</evidence>
<dbReference type="InterPro" id="IPR036388">
    <property type="entry name" value="WH-like_DNA-bd_sf"/>
</dbReference>
<name>A0AAU8A5E3_9FIRM</name>
<keyword evidence="4" id="KW-0238">DNA-binding</keyword>
<dbReference type="InterPro" id="IPR014879">
    <property type="entry name" value="Spo0A_C"/>
</dbReference>